<dbReference type="Gene3D" id="1.10.10.10">
    <property type="entry name" value="Winged helix-like DNA-binding domain superfamily/Winged helix DNA-binding domain"/>
    <property type="match status" value="1"/>
</dbReference>
<dbReference type="Pfam" id="PF13412">
    <property type="entry name" value="HTH_24"/>
    <property type="match status" value="1"/>
</dbReference>
<comment type="caution">
    <text evidence="1">The sequence shown here is derived from an EMBL/GenBank/DDBJ whole genome shotgun (WGS) entry which is preliminary data.</text>
</comment>
<feature type="non-terminal residue" evidence="1">
    <location>
        <position position="162"/>
    </location>
</feature>
<dbReference type="InterPro" id="IPR036390">
    <property type="entry name" value="WH_DNA-bd_sf"/>
</dbReference>
<name>X0Y8L3_9ZZZZ</name>
<dbReference type="EMBL" id="BARS01046813">
    <property type="protein sequence ID" value="GAG33226.1"/>
    <property type="molecule type" value="Genomic_DNA"/>
</dbReference>
<accession>X0Y8L3</accession>
<organism evidence="1">
    <name type="scientific">marine sediment metagenome</name>
    <dbReference type="NCBI Taxonomy" id="412755"/>
    <lineage>
        <taxon>unclassified sequences</taxon>
        <taxon>metagenomes</taxon>
        <taxon>ecological metagenomes</taxon>
    </lineage>
</organism>
<reference evidence="1" key="1">
    <citation type="journal article" date="2014" name="Front. Microbiol.">
        <title>High frequency of phylogenetically diverse reductive dehalogenase-homologous genes in deep subseafloor sedimentary metagenomes.</title>
        <authorList>
            <person name="Kawai M."/>
            <person name="Futagami T."/>
            <person name="Toyoda A."/>
            <person name="Takaki Y."/>
            <person name="Nishi S."/>
            <person name="Hori S."/>
            <person name="Arai W."/>
            <person name="Tsubouchi T."/>
            <person name="Morono Y."/>
            <person name="Uchiyama I."/>
            <person name="Ito T."/>
            <person name="Fujiyama A."/>
            <person name="Inagaki F."/>
            <person name="Takami H."/>
        </authorList>
    </citation>
    <scope>NUCLEOTIDE SEQUENCE</scope>
    <source>
        <strain evidence="1">Expedition CK06-06</strain>
    </source>
</reference>
<sequence length="162" mass="18470">MPKSKHLDTLLELKDDPSLSQRSLAHKLNISLGLTNSILQNLIHRGLIKAQKMTGRKILYLITPKGMVQATNFIYDRVRETRHYYQYTKDLLTTHFTNLYDKGVRKAVIYGTGQLAEITYLSLLDSPLKLHFILTDDPTFSSSSASSKKKFLGHEVLTLSEF</sequence>
<proteinExistence type="predicted"/>
<protein>
    <submittedName>
        <fullName evidence="1">Uncharacterized protein</fullName>
    </submittedName>
</protein>
<dbReference type="SUPFAM" id="SSF46785">
    <property type="entry name" value="Winged helix' DNA-binding domain"/>
    <property type="match status" value="1"/>
</dbReference>
<gene>
    <name evidence="1" type="ORF">S01H1_70398</name>
</gene>
<evidence type="ECO:0000313" key="1">
    <source>
        <dbReference type="EMBL" id="GAG33226.1"/>
    </source>
</evidence>
<dbReference type="InterPro" id="IPR036388">
    <property type="entry name" value="WH-like_DNA-bd_sf"/>
</dbReference>
<dbReference type="AlphaFoldDB" id="X0Y8L3"/>